<protein>
    <submittedName>
        <fullName evidence="1">Uncharacterized protein</fullName>
    </submittedName>
</protein>
<proteinExistence type="predicted"/>
<name>A0A7C8ZTZ1_OPUST</name>
<reference evidence="1" key="2">
    <citation type="submission" date="2020-07" db="EMBL/GenBank/DDBJ databases">
        <authorList>
            <person name="Vera ALvarez R."/>
            <person name="Arias-Moreno D.M."/>
            <person name="Jimenez-Jacinto V."/>
            <person name="Jimenez-Bremont J.F."/>
            <person name="Swaminathan K."/>
            <person name="Moose S.P."/>
            <person name="Guerrero-Gonzalez M.L."/>
            <person name="Marino-Ramirez L."/>
            <person name="Landsman D."/>
            <person name="Rodriguez-Kessler M."/>
            <person name="Delgado-Sanchez P."/>
        </authorList>
    </citation>
    <scope>NUCLEOTIDE SEQUENCE</scope>
    <source>
        <tissue evidence="1">Cladode</tissue>
    </source>
</reference>
<accession>A0A7C8ZTZ1</accession>
<dbReference type="AlphaFoldDB" id="A0A7C8ZTZ1"/>
<sequence>MIIIGKTLPGLQALKCLLKTCVAGAWRNLLNCSEKLLSFLKALTIPRRQHNVILVLRNMKKQVIYFTENQISKERRSVSTSVGAMDVLLRCMLREVISTNVLKICKACYFSECVHDQ</sequence>
<organism evidence="1">
    <name type="scientific">Opuntia streptacantha</name>
    <name type="common">Prickly pear cactus</name>
    <name type="synonym">Opuntia cardona</name>
    <dbReference type="NCBI Taxonomy" id="393608"/>
    <lineage>
        <taxon>Eukaryota</taxon>
        <taxon>Viridiplantae</taxon>
        <taxon>Streptophyta</taxon>
        <taxon>Embryophyta</taxon>
        <taxon>Tracheophyta</taxon>
        <taxon>Spermatophyta</taxon>
        <taxon>Magnoliopsida</taxon>
        <taxon>eudicotyledons</taxon>
        <taxon>Gunneridae</taxon>
        <taxon>Pentapetalae</taxon>
        <taxon>Caryophyllales</taxon>
        <taxon>Cactineae</taxon>
        <taxon>Cactaceae</taxon>
        <taxon>Opuntioideae</taxon>
        <taxon>Opuntia</taxon>
    </lineage>
</organism>
<reference evidence="1" key="1">
    <citation type="journal article" date="2013" name="J. Plant Res.">
        <title>Effect of fungi and light on seed germination of three Opuntia species from semiarid lands of central Mexico.</title>
        <authorList>
            <person name="Delgado-Sanchez P."/>
            <person name="Jimenez-Bremont J.F."/>
            <person name="Guerrero-Gonzalez Mde L."/>
            <person name="Flores J."/>
        </authorList>
    </citation>
    <scope>NUCLEOTIDE SEQUENCE</scope>
    <source>
        <tissue evidence="1">Cladode</tissue>
    </source>
</reference>
<evidence type="ECO:0000313" key="1">
    <source>
        <dbReference type="EMBL" id="MBA4650557.1"/>
    </source>
</evidence>
<dbReference type="EMBL" id="GISG01165651">
    <property type="protein sequence ID" value="MBA4650557.1"/>
    <property type="molecule type" value="Transcribed_RNA"/>
</dbReference>